<dbReference type="Proteomes" id="UP000613002">
    <property type="component" value="Unassembled WGS sequence"/>
</dbReference>
<dbReference type="SUPFAM" id="SSF103473">
    <property type="entry name" value="MFS general substrate transporter"/>
    <property type="match status" value="1"/>
</dbReference>
<name>A0A6G9IZ59_9BACL</name>
<dbReference type="CDD" id="cd17329">
    <property type="entry name" value="MFS_MdtH_MDR_like"/>
    <property type="match status" value="1"/>
</dbReference>
<dbReference type="RefSeq" id="WP_062755038.1">
    <property type="nucleotide sequence ID" value="NZ_BDAQ01000008.1"/>
</dbReference>
<evidence type="ECO:0000256" key="1">
    <source>
        <dbReference type="ARBA" id="ARBA00004651"/>
    </source>
</evidence>
<evidence type="ECO:0000256" key="4">
    <source>
        <dbReference type="ARBA" id="ARBA00022692"/>
    </source>
</evidence>
<gene>
    <name evidence="7" type="ORF">HNR78_002548</name>
</gene>
<evidence type="ECO:0000256" key="3">
    <source>
        <dbReference type="ARBA" id="ARBA00022475"/>
    </source>
</evidence>
<dbReference type="GO" id="GO:0005886">
    <property type="term" value="C:plasma membrane"/>
    <property type="evidence" value="ECO:0007669"/>
    <property type="project" value="UniProtKB-SubCell"/>
</dbReference>
<dbReference type="InterPro" id="IPR011701">
    <property type="entry name" value="MFS"/>
</dbReference>
<sequence length="397" mass="42813">MPRALWILMIGMAINVTGASFLWPMNTIYVHEQLGKSLSVAGMVLMLNSGASVVGNLAGGLLFDKIGGFKSMTIGIVATMSALVGLVFFHGWPHYAIFLTIIGMGSGIVFPVAAAYAGAIWPEGGRRAFNGLYVAQNIGVAVGSALGGVVASYSFTLIFLANLLLYAVFCLLIVFGLRHVRAVKAAKSKEAEAVKGEARANWYALVMLCIGYFLCWISYVQWPTTIAAYTQTLHIPLRQYSLLWTINGALIVLVQPLLSVVIRRWMPYIKKQMLVGFAIFVVSFALLLEADSFVEFAVAMVVLTMAEMIVWPAIPTVASELAPAGKEGFYQGFVNSTATAGRMVGPVLGGLIADYAGMKPLFAALVFFSALSLVTTFFYDRNLPKKQSKGKQTLTVG</sequence>
<dbReference type="GO" id="GO:0022857">
    <property type="term" value="F:transmembrane transporter activity"/>
    <property type="evidence" value="ECO:0007669"/>
    <property type="project" value="InterPro"/>
</dbReference>
<dbReference type="PROSITE" id="PS50850">
    <property type="entry name" value="MFS"/>
    <property type="match status" value="1"/>
</dbReference>
<keyword evidence="4" id="KW-0812">Transmembrane</keyword>
<dbReference type="InterPro" id="IPR050171">
    <property type="entry name" value="MFS_Transporters"/>
</dbReference>
<keyword evidence="2" id="KW-0813">Transport</keyword>
<comment type="subcellular location">
    <subcellularLocation>
        <location evidence="1">Cell membrane</location>
        <topology evidence="1">Multi-pass membrane protein</topology>
    </subcellularLocation>
</comment>
<dbReference type="InterPro" id="IPR020846">
    <property type="entry name" value="MFS_dom"/>
</dbReference>
<dbReference type="InterPro" id="IPR036259">
    <property type="entry name" value="MFS_trans_sf"/>
</dbReference>
<evidence type="ECO:0000256" key="5">
    <source>
        <dbReference type="ARBA" id="ARBA00022989"/>
    </source>
</evidence>
<accession>A0A6G9IZ59</accession>
<keyword evidence="6" id="KW-0472">Membrane</keyword>
<dbReference type="Gene3D" id="1.20.1250.20">
    <property type="entry name" value="MFS general substrate transporter like domains"/>
    <property type="match status" value="2"/>
</dbReference>
<organism evidence="7 8">
    <name type="scientific">Parageobacillus toebii NBRC 107807</name>
    <dbReference type="NCBI Taxonomy" id="1223503"/>
    <lineage>
        <taxon>Bacteria</taxon>
        <taxon>Bacillati</taxon>
        <taxon>Bacillota</taxon>
        <taxon>Bacilli</taxon>
        <taxon>Bacillales</taxon>
        <taxon>Anoxybacillaceae</taxon>
        <taxon>Parageobacillus</taxon>
    </lineage>
</organism>
<protein>
    <submittedName>
        <fullName evidence="7">MFS family permease</fullName>
    </submittedName>
</protein>
<keyword evidence="5" id="KW-1133">Transmembrane helix</keyword>
<reference evidence="7 8" key="1">
    <citation type="submission" date="2020-08" db="EMBL/GenBank/DDBJ databases">
        <title>Genomic Encyclopedia of Type Strains, Phase IV (KMG-IV): sequencing the most valuable type-strain genomes for metagenomic binning, comparative biology and taxonomic classification.</title>
        <authorList>
            <person name="Goeker M."/>
        </authorList>
    </citation>
    <scope>NUCLEOTIDE SEQUENCE [LARGE SCALE GENOMIC DNA]</scope>
    <source>
        <strain evidence="7 8">DSM 14590</strain>
    </source>
</reference>
<evidence type="ECO:0000256" key="6">
    <source>
        <dbReference type="ARBA" id="ARBA00023136"/>
    </source>
</evidence>
<dbReference type="PANTHER" id="PTHR23517">
    <property type="entry name" value="RESISTANCE PROTEIN MDTM, PUTATIVE-RELATED-RELATED"/>
    <property type="match status" value="1"/>
</dbReference>
<dbReference type="EMBL" id="JACICZ010000010">
    <property type="protein sequence ID" value="MBB3869651.1"/>
    <property type="molecule type" value="Genomic_DNA"/>
</dbReference>
<evidence type="ECO:0000256" key="2">
    <source>
        <dbReference type="ARBA" id="ARBA00022448"/>
    </source>
</evidence>
<dbReference type="AlphaFoldDB" id="A0A6G9IZ59"/>
<keyword evidence="3" id="KW-1003">Cell membrane</keyword>
<dbReference type="PANTHER" id="PTHR23517:SF10">
    <property type="entry name" value="MAJOR FACILITATOR SUPERFAMILY (MFS) PROFILE DOMAIN-CONTAINING PROTEIN"/>
    <property type="match status" value="1"/>
</dbReference>
<evidence type="ECO:0000313" key="7">
    <source>
        <dbReference type="EMBL" id="MBB3869651.1"/>
    </source>
</evidence>
<dbReference type="Pfam" id="PF07690">
    <property type="entry name" value="MFS_1"/>
    <property type="match status" value="1"/>
</dbReference>
<comment type="caution">
    <text evidence="7">The sequence shown here is derived from an EMBL/GenBank/DDBJ whole genome shotgun (WGS) entry which is preliminary data.</text>
</comment>
<evidence type="ECO:0000313" key="8">
    <source>
        <dbReference type="Proteomes" id="UP000613002"/>
    </source>
</evidence>
<keyword evidence="8" id="KW-1185">Reference proteome</keyword>
<proteinExistence type="predicted"/>